<dbReference type="InterPro" id="IPR029016">
    <property type="entry name" value="GAF-like_dom_sf"/>
</dbReference>
<dbReference type="PATRIC" id="fig|908627.4.peg.4067"/>
<comment type="caution">
    <text evidence="1">The sequence shown here is derived from an EMBL/GenBank/DDBJ whole genome shotgun (WGS) entry which is preliminary data.</text>
</comment>
<accession>A0A0J1CWM1</accession>
<dbReference type="EMBL" id="AEJF01000116">
    <property type="protein sequence ID" value="KLU24746.1"/>
    <property type="molecule type" value="Genomic_DNA"/>
</dbReference>
<protein>
    <recommendedName>
        <fullName evidence="3">IclR-ED domain-containing protein</fullName>
    </recommendedName>
</protein>
<reference evidence="1 2" key="1">
    <citation type="journal article" date="2015" name="Genome Announc.">
        <title>Draft Genome Sequence of Burkholderia sp. Strain PML1(12), an Ectomycorrhizosphere-Inhabiting Bacterium with Effective Mineral-Weathering Ability.</title>
        <authorList>
            <person name="Uroz S."/>
            <person name="Oger P."/>
        </authorList>
    </citation>
    <scope>NUCLEOTIDE SEQUENCE [LARGE SCALE GENOMIC DNA]</scope>
    <source>
        <strain evidence="2">PML1(12)</strain>
    </source>
</reference>
<dbReference type="SUPFAM" id="SSF55781">
    <property type="entry name" value="GAF domain-like"/>
    <property type="match status" value="1"/>
</dbReference>
<dbReference type="Proteomes" id="UP000035963">
    <property type="component" value="Unassembled WGS sequence"/>
</dbReference>
<evidence type="ECO:0008006" key="3">
    <source>
        <dbReference type="Google" id="ProtNLM"/>
    </source>
</evidence>
<dbReference type="OrthoDB" id="8721254at2"/>
<sequence>MDHDRLQRAKMVEWRKAGSLISRGEVDAGSAGIAAPILNADRLGLGSISYVVADTTDDRTMARLAALAVAGAREIEGALI</sequence>
<evidence type="ECO:0000313" key="1">
    <source>
        <dbReference type="EMBL" id="KLU24746.1"/>
    </source>
</evidence>
<name>A0A0J1CWM1_9BURK</name>
<dbReference type="Gene3D" id="3.30.450.40">
    <property type="match status" value="1"/>
</dbReference>
<evidence type="ECO:0000313" key="2">
    <source>
        <dbReference type="Proteomes" id="UP000035963"/>
    </source>
</evidence>
<organism evidence="1 2">
    <name type="scientific">Caballeronia mineralivorans PML1(12)</name>
    <dbReference type="NCBI Taxonomy" id="908627"/>
    <lineage>
        <taxon>Bacteria</taxon>
        <taxon>Pseudomonadati</taxon>
        <taxon>Pseudomonadota</taxon>
        <taxon>Betaproteobacteria</taxon>
        <taxon>Burkholderiales</taxon>
        <taxon>Burkholderiaceae</taxon>
        <taxon>Caballeronia</taxon>
    </lineage>
</organism>
<dbReference type="RefSeq" id="WP_047848054.1">
    <property type="nucleotide sequence ID" value="NZ_AEJF01000116.1"/>
</dbReference>
<keyword evidence="2" id="KW-1185">Reference proteome</keyword>
<gene>
    <name evidence="1" type="ORF">EOS_18155</name>
</gene>
<dbReference type="AlphaFoldDB" id="A0A0J1CWM1"/>
<proteinExistence type="predicted"/>